<dbReference type="Proteomes" id="UP000018296">
    <property type="component" value="Unassembled WGS sequence"/>
</dbReference>
<keyword evidence="4" id="KW-1185">Reference proteome</keyword>
<dbReference type="InterPro" id="IPR001173">
    <property type="entry name" value="Glyco_trans_2-like"/>
</dbReference>
<dbReference type="Gene3D" id="3.90.550.10">
    <property type="entry name" value="Spore Coat Polysaccharide Biosynthesis Protein SpsA, Chain A"/>
    <property type="match status" value="1"/>
</dbReference>
<evidence type="ECO:0000313" key="3">
    <source>
        <dbReference type="EMBL" id="EST11242.1"/>
    </source>
</evidence>
<dbReference type="GO" id="GO:0016758">
    <property type="term" value="F:hexosyltransferase activity"/>
    <property type="evidence" value="ECO:0007669"/>
    <property type="project" value="UniProtKB-ARBA"/>
</dbReference>
<evidence type="ECO:0000259" key="2">
    <source>
        <dbReference type="Pfam" id="PF00535"/>
    </source>
</evidence>
<keyword evidence="3" id="KW-0808">Transferase</keyword>
<evidence type="ECO:0000313" key="4">
    <source>
        <dbReference type="Proteomes" id="UP000018296"/>
    </source>
</evidence>
<dbReference type="CDD" id="cd00761">
    <property type="entry name" value="Glyco_tranf_GTA_type"/>
    <property type="match status" value="1"/>
</dbReference>
<dbReference type="Pfam" id="PF00535">
    <property type="entry name" value="Glycos_transf_2"/>
    <property type="match status" value="1"/>
</dbReference>
<comment type="similarity">
    <text evidence="1">Belongs to the glycosyltransferase 2 family.</text>
</comment>
<dbReference type="eggNOG" id="COG1215">
    <property type="taxonomic scope" value="Bacteria"/>
</dbReference>
<dbReference type="PATRIC" id="fig|1395513.3.peg.2764"/>
<feature type="domain" description="Glycosyltransferase 2-like" evidence="2">
    <location>
        <begin position="9"/>
        <end position="136"/>
    </location>
</feature>
<sequence>MAIEHTLVSIITPTYCSEKTIEQTIESVRNQTYPHWEMIIVDDGSTDQTRRLLREAAAADKRIRPIFLEGNHGAAVARNTALDLAQGRYVAFLDSDDCWKPKKLDEQLRFMEMHQYEFTFTGYELMSAGGNLLNKVISAPARVTYKRMLKNTIVGCLTVMIDREKTGSFHMPDLRARQDLATWLSLLKKGTVAYGLDETLAEYRISGKASLSGNKWKAAKKTWFVYRRVERLPLWLSCWYFCNYAANAVIKRFISI</sequence>
<organism evidence="3 4">
    <name type="scientific">Sporolactobacillus laevolacticus DSM 442</name>
    <dbReference type="NCBI Taxonomy" id="1395513"/>
    <lineage>
        <taxon>Bacteria</taxon>
        <taxon>Bacillati</taxon>
        <taxon>Bacillota</taxon>
        <taxon>Bacilli</taxon>
        <taxon>Bacillales</taxon>
        <taxon>Sporolactobacillaceae</taxon>
        <taxon>Sporolactobacillus</taxon>
    </lineage>
</organism>
<dbReference type="SUPFAM" id="SSF53448">
    <property type="entry name" value="Nucleotide-diphospho-sugar transferases"/>
    <property type="match status" value="1"/>
</dbReference>
<dbReference type="PANTHER" id="PTHR22916:SF3">
    <property type="entry name" value="UDP-GLCNAC:BETAGAL BETA-1,3-N-ACETYLGLUCOSAMINYLTRANSFERASE-LIKE PROTEIN 1"/>
    <property type="match status" value="1"/>
</dbReference>
<dbReference type="AlphaFoldDB" id="V6IVP0"/>
<reference evidence="3 4" key="1">
    <citation type="journal article" date="2013" name="Genome Announc.">
        <title>Genome Sequence of Sporolactobacillus laevolacticus DSM442, an Efficient Polymer-Grade D-Lactate Producer from Agricultural Waste Cottonseed as a Nitrogen Source.</title>
        <authorList>
            <person name="Wang H."/>
            <person name="Wang L."/>
            <person name="Ju J."/>
            <person name="Yu B."/>
            <person name="Ma Y."/>
        </authorList>
    </citation>
    <scope>NUCLEOTIDE SEQUENCE [LARGE SCALE GENOMIC DNA]</scope>
    <source>
        <strain evidence="3 4">DSM 442</strain>
    </source>
</reference>
<dbReference type="PANTHER" id="PTHR22916">
    <property type="entry name" value="GLYCOSYLTRANSFERASE"/>
    <property type="match status" value="1"/>
</dbReference>
<comment type="caution">
    <text evidence="3">The sequence shown here is derived from an EMBL/GenBank/DDBJ whole genome shotgun (WGS) entry which is preliminary data.</text>
</comment>
<gene>
    <name evidence="3" type="ORF">P343_13635</name>
</gene>
<dbReference type="RefSeq" id="WP_023510960.1">
    <property type="nucleotide sequence ID" value="NZ_AWTC01000013.1"/>
</dbReference>
<dbReference type="NCBIfam" id="NF047683">
    <property type="entry name" value="TeichurnBiosyTuaG"/>
    <property type="match status" value="1"/>
</dbReference>
<protein>
    <submittedName>
        <fullName evidence="3">Glycosyl transferase</fullName>
    </submittedName>
</protein>
<dbReference type="EMBL" id="AWTC01000013">
    <property type="protein sequence ID" value="EST11242.1"/>
    <property type="molecule type" value="Genomic_DNA"/>
</dbReference>
<name>V6IVP0_9BACL</name>
<proteinExistence type="inferred from homology"/>
<dbReference type="STRING" id="1395513.P343_13635"/>
<evidence type="ECO:0000256" key="1">
    <source>
        <dbReference type="ARBA" id="ARBA00006739"/>
    </source>
</evidence>
<dbReference type="FunFam" id="3.90.550.10:FF:000130">
    <property type="entry name" value="Family 2 glycosyl transferase"/>
    <property type="match status" value="1"/>
</dbReference>
<dbReference type="OrthoDB" id="9785185at2"/>
<dbReference type="InterPro" id="IPR029044">
    <property type="entry name" value="Nucleotide-diphossugar_trans"/>
</dbReference>
<accession>V6IVP0</accession>